<keyword evidence="4 6" id="KW-0732">Signal</keyword>
<proteinExistence type="inferred from homology"/>
<organism evidence="8 9">
    <name type="scientific">Corynebacterium massiliense DSM 45435</name>
    <dbReference type="NCBI Taxonomy" id="1121364"/>
    <lineage>
        <taxon>Bacteria</taxon>
        <taxon>Bacillati</taxon>
        <taxon>Actinomycetota</taxon>
        <taxon>Actinomycetes</taxon>
        <taxon>Mycobacteriales</taxon>
        <taxon>Corynebacteriaceae</taxon>
        <taxon>Corynebacterium</taxon>
    </lineage>
</organism>
<comment type="similarity">
    <text evidence="2">Belongs to the bacterial solute-binding protein 8 family.</text>
</comment>
<gene>
    <name evidence="8" type="primary">yclQ</name>
    <name evidence="8" type="ORF">CMASS_02985</name>
</gene>
<evidence type="ECO:0000256" key="4">
    <source>
        <dbReference type="ARBA" id="ARBA00022729"/>
    </source>
</evidence>
<evidence type="ECO:0000256" key="6">
    <source>
        <dbReference type="SAM" id="SignalP"/>
    </source>
</evidence>
<feature type="region of interest" description="Disordered" evidence="5">
    <location>
        <begin position="34"/>
        <end position="58"/>
    </location>
</feature>
<feature type="compositionally biased region" description="Low complexity" evidence="5">
    <location>
        <begin position="36"/>
        <end position="58"/>
    </location>
</feature>
<feature type="domain" description="Fe/B12 periplasmic-binding" evidence="7">
    <location>
        <begin position="77"/>
        <end position="350"/>
    </location>
</feature>
<dbReference type="PANTHER" id="PTHR30532:SF28">
    <property type="entry name" value="PETROBACTIN-BINDING PROTEIN YCLQ"/>
    <property type="match status" value="1"/>
</dbReference>
<evidence type="ECO:0000259" key="7">
    <source>
        <dbReference type="PROSITE" id="PS50983"/>
    </source>
</evidence>
<name>A0ABY7U7L1_9CORY</name>
<feature type="chain" id="PRO_5045583779" evidence="6">
    <location>
        <begin position="27"/>
        <end position="350"/>
    </location>
</feature>
<dbReference type="InterPro" id="IPR002491">
    <property type="entry name" value="ABC_transptr_periplasmic_BD"/>
</dbReference>
<dbReference type="Gene3D" id="3.40.50.1980">
    <property type="entry name" value="Nitrogenase molybdenum iron protein domain"/>
    <property type="match status" value="2"/>
</dbReference>
<sequence length="350" mass="37802">MLNKTRRALVASVAACSIALTACSNTAESARENADSAQSEVTSEAASATSAAGDAESAEITVTDNYGEKTVPHPPKRAAATDNRAFELLADWGVDLVAAPLKLMPDTLEDTYNKDTVEGDMGMHREPDLEALVAAEPDVVINGQRFSQYQEDIEKLVPDTPVVDFTPRDGEDFAAELIRQTEELGKIFDKESEAKKLVDDFNKALDRARDAYDKDKKVMALNSSGGELGYVAPSKGRTWGPLFDLVGMTPALKVDNATDDHEGDDVSVEAIADSNPDYILVLDRDAAIKSGEPDFKPAKDVIENNAALKNVTAVQKGDIVYAPEDTYTNENIITYTEILNSMADAFEAQS</sequence>
<dbReference type="SUPFAM" id="SSF53807">
    <property type="entry name" value="Helical backbone' metal receptor"/>
    <property type="match status" value="1"/>
</dbReference>
<evidence type="ECO:0000256" key="1">
    <source>
        <dbReference type="ARBA" id="ARBA00004196"/>
    </source>
</evidence>
<dbReference type="PANTHER" id="PTHR30532">
    <property type="entry name" value="IRON III DICITRATE-BINDING PERIPLASMIC PROTEIN"/>
    <property type="match status" value="1"/>
</dbReference>
<accession>A0ABY7U7L1</accession>
<evidence type="ECO:0000256" key="5">
    <source>
        <dbReference type="SAM" id="MobiDB-lite"/>
    </source>
</evidence>
<feature type="signal peptide" evidence="6">
    <location>
        <begin position="1"/>
        <end position="26"/>
    </location>
</feature>
<dbReference type="Pfam" id="PF01497">
    <property type="entry name" value="Peripla_BP_2"/>
    <property type="match status" value="1"/>
</dbReference>
<evidence type="ECO:0000256" key="2">
    <source>
        <dbReference type="ARBA" id="ARBA00008814"/>
    </source>
</evidence>
<dbReference type="PROSITE" id="PS50983">
    <property type="entry name" value="FE_B12_PBP"/>
    <property type="match status" value="1"/>
</dbReference>
<dbReference type="PROSITE" id="PS51257">
    <property type="entry name" value="PROKAR_LIPOPROTEIN"/>
    <property type="match status" value="1"/>
</dbReference>
<keyword evidence="3" id="KW-0813">Transport</keyword>
<keyword evidence="9" id="KW-1185">Reference proteome</keyword>
<dbReference type="InterPro" id="IPR051313">
    <property type="entry name" value="Bact_iron-sidero_bind"/>
</dbReference>
<evidence type="ECO:0000256" key="3">
    <source>
        <dbReference type="ARBA" id="ARBA00022448"/>
    </source>
</evidence>
<dbReference type="RefSeq" id="WP_022863656.1">
    <property type="nucleotide sequence ID" value="NZ_ATVG01000013.1"/>
</dbReference>
<dbReference type="Proteomes" id="UP001220064">
    <property type="component" value="Chromosome"/>
</dbReference>
<protein>
    <submittedName>
        <fullName evidence="8">ABC transporter solute-binding protein YclQ</fullName>
    </submittedName>
</protein>
<comment type="subcellular location">
    <subcellularLocation>
        <location evidence="1">Cell envelope</location>
    </subcellularLocation>
</comment>
<evidence type="ECO:0000313" key="9">
    <source>
        <dbReference type="Proteomes" id="UP001220064"/>
    </source>
</evidence>
<reference evidence="8 9" key="1">
    <citation type="submission" date="2020-10" db="EMBL/GenBank/DDBJ databases">
        <title>Complete genome sequence of Corynebacterium massiliense DSM 45435, type strain of Corynebacterium massiliense.</title>
        <authorList>
            <person name="Busche T."/>
            <person name="Kalinowski J."/>
            <person name="Ruckert C."/>
        </authorList>
    </citation>
    <scope>NUCLEOTIDE SEQUENCE [LARGE SCALE GENOMIC DNA]</scope>
    <source>
        <strain evidence="8 9">DSM 45435</strain>
    </source>
</reference>
<evidence type="ECO:0000313" key="8">
    <source>
        <dbReference type="EMBL" id="WCZ32055.1"/>
    </source>
</evidence>
<dbReference type="EMBL" id="CP063189">
    <property type="protein sequence ID" value="WCZ32055.1"/>
    <property type="molecule type" value="Genomic_DNA"/>
</dbReference>